<dbReference type="STRING" id="121719.APZ00_04995"/>
<keyword evidence="4" id="KW-1003">Cell membrane</keyword>
<comment type="subcellular location">
    <subcellularLocation>
        <location evidence="1">Cell membrane</location>
        <topology evidence="1">Multi-pass membrane protein</topology>
    </subcellularLocation>
</comment>
<dbReference type="InterPro" id="IPR000522">
    <property type="entry name" value="ABC_transptr_permease_BtuC"/>
</dbReference>
<proteinExistence type="inferred from homology"/>
<evidence type="ECO:0000256" key="2">
    <source>
        <dbReference type="ARBA" id="ARBA00007935"/>
    </source>
</evidence>
<dbReference type="SUPFAM" id="SSF81345">
    <property type="entry name" value="ABC transporter involved in vitamin B12 uptake, BtuC"/>
    <property type="match status" value="1"/>
</dbReference>
<evidence type="ECO:0000256" key="6">
    <source>
        <dbReference type="ARBA" id="ARBA00022989"/>
    </source>
</evidence>
<evidence type="ECO:0000256" key="4">
    <source>
        <dbReference type="ARBA" id="ARBA00022475"/>
    </source>
</evidence>
<evidence type="ECO:0000313" key="9">
    <source>
        <dbReference type="Proteomes" id="UP000064921"/>
    </source>
</evidence>
<dbReference type="AlphaFoldDB" id="A0A0L0IYH2"/>
<protein>
    <submittedName>
        <fullName evidence="8">ABC transporter permease</fullName>
    </submittedName>
</protein>
<dbReference type="GO" id="GO:0033214">
    <property type="term" value="P:siderophore-iron import into cell"/>
    <property type="evidence" value="ECO:0007669"/>
    <property type="project" value="TreeGrafter"/>
</dbReference>
<dbReference type="PANTHER" id="PTHR30472">
    <property type="entry name" value="FERRIC ENTEROBACTIN TRANSPORT SYSTEM PERMEASE PROTEIN"/>
    <property type="match status" value="1"/>
</dbReference>
<gene>
    <name evidence="8" type="ORF">APZ00_04995</name>
</gene>
<dbReference type="CDD" id="cd06550">
    <property type="entry name" value="TM_ABC_iron-siderophores_like"/>
    <property type="match status" value="1"/>
</dbReference>
<reference evidence="8 9" key="1">
    <citation type="submission" date="2015-10" db="EMBL/GenBank/DDBJ databases">
        <title>The world's first case of liver abscess caused by Pannonibacter phragmitetus.</title>
        <authorList>
            <person name="Ming D."/>
            <person name="Wang M."/>
            <person name="Zhou Y."/>
            <person name="Jiang T."/>
            <person name="Hu S."/>
        </authorList>
    </citation>
    <scope>NUCLEOTIDE SEQUENCE [LARGE SCALE GENOMIC DNA]</scope>
    <source>
        <strain evidence="8 9">31801</strain>
    </source>
</reference>
<evidence type="ECO:0000256" key="1">
    <source>
        <dbReference type="ARBA" id="ARBA00004651"/>
    </source>
</evidence>
<dbReference type="PATRIC" id="fig|121719.5.peg.5000"/>
<keyword evidence="5" id="KW-0812">Transmembrane</keyword>
<name>A0A0L0IYH2_9HYPH</name>
<dbReference type="Gene3D" id="1.10.3470.10">
    <property type="entry name" value="ABC transporter involved in vitamin B12 uptake, BtuC"/>
    <property type="match status" value="1"/>
</dbReference>
<evidence type="ECO:0000313" key="8">
    <source>
        <dbReference type="EMBL" id="ALV26515.1"/>
    </source>
</evidence>
<dbReference type="eggNOG" id="COG0609">
    <property type="taxonomic scope" value="Bacteria"/>
</dbReference>
<keyword evidence="7" id="KW-0472">Membrane</keyword>
<keyword evidence="6" id="KW-1133">Transmembrane helix</keyword>
<comment type="similarity">
    <text evidence="2">Belongs to the binding-protein-dependent transport system permease family. FecCD subfamily.</text>
</comment>
<dbReference type="InterPro" id="IPR037294">
    <property type="entry name" value="ABC_BtuC-like"/>
</dbReference>
<dbReference type="Pfam" id="PF01032">
    <property type="entry name" value="FecCD"/>
    <property type="match status" value="1"/>
</dbReference>
<evidence type="ECO:0000256" key="5">
    <source>
        <dbReference type="ARBA" id="ARBA00022692"/>
    </source>
</evidence>
<organism evidence="8 9">
    <name type="scientific">Pannonibacter phragmitetus</name>
    <dbReference type="NCBI Taxonomy" id="121719"/>
    <lineage>
        <taxon>Bacteria</taxon>
        <taxon>Pseudomonadati</taxon>
        <taxon>Pseudomonadota</taxon>
        <taxon>Alphaproteobacteria</taxon>
        <taxon>Hyphomicrobiales</taxon>
        <taxon>Stappiaceae</taxon>
        <taxon>Pannonibacter</taxon>
    </lineage>
</organism>
<dbReference type="PANTHER" id="PTHR30472:SF25">
    <property type="entry name" value="ABC TRANSPORTER PERMEASE PROTEIN MJ0876-RELATED"/>
    <property type="match status" value="1"/>
</dbReference>
<dbReference type="Proteomes" id="UP000064921">
    <property type="component" value="Chromosome"/>
</dbReference>
<sequence>MTLPFHAGKWGGGALGAASLIAALAAGAAIGETSIPVDTVFQTAANRLWAAGYVLDPIDEGVIWNYRVARAVAAAACGASLALCGAILQSLLRNALADPYILGISAGASTGAVSVAILGLGGGLLSLPLGAFAGALTAFGLVSLLAVLAGRSSAAVILAGIACSQLFNAVTSFIVTKSATADQARGIMFWLLGNLSGVRWPDAGLAVPVALAGFLVCLLHARHLDAFAFGTNAAASAGVPVRRVYITLIATAAIMTAVMVSIAGSIGFVGLVIPHAARLLVGVRHGLLLPVSAWLGAVFMIFADILSRILIPGQVLPIGVMTALAGAPAFALLLIHRPVTR</sequence>
<dbReference type="RefSeq" id="WP_050473481.1">
    <property type="nucleotide sequence ID" value="NZ_CP013068.1"/>
</dbReference>
<keyword evidence="3" id="KW-0813">Transport</keyword>
<dbReference type="GO" id="GO:0022857">
    <property type="term" value="F:transmembrane transporter activity"/>
    <property type="evidence" value="ECO:0007669"/>
    <property type="project" value="InterPro"/>
</dbReference>
<dbReference type="EMBL" id="CP013068">
    <property type="protein sequence ID" value="ALV26515.1"/>
    <property type="molecule type" value="Genomic_DNA"/>
</dbReference>
<evidence type="ECO:0000256" key="7">
    <source>
        <dbReference type="ARBA" id="ARBA00023136"/>
    </source>
</evidence>
<dbReference type="KEGG" id="pphr:APZ00_04995"/>
<evidence type="ECO:0000256" key="3">
    <source>
        <dbReference type="ARBA" id="ARBA00022448"/>
    </source>
</evidence>
<keyword evidence="9" id="KW-1185">Reference proteome</keyword>
<accession>A0A0L0IYH2</accession>
<dbReference type="GO" id="GO:0005886">
    <property type="term" value="C:plasma membrane"/>
    <property type="evidence" value="ECO:0007669"/>
    <property type="project" value="UniProtKB-SubCell"/>
</dbReference>